<evidence type="ECO:0000256" key="5">
    <source>
        <dbReference type="ARBA" id="ARBA00022801"/>
    </source>
</evidence>
<evidence type="ECO:0000256" key="7">
    <source>
        <dbReference type="ARBA" id="ARBA00023136"/>
    </source>
</evidence>
<dbReference type="Proteomes" id="UP000450457">
    <property type="component" value="Unassembled WGS sequence"/>
</dbReference>
<reference evidence="9 10" key="1">
    <citation type="submission" date="2019-11" db="EMBL/GenBank/DDBJ databases">
        <title>Genome sequences of 17 halophilic strains isolated from different environments.</title>
        <authorList>
            <person name="Furrow R.E."/>
        </authorList>
    </citation>
    <scope>NUCLEOTIDE SEQUENCE [LARGE SCALE GENOMIC DNA]</scope>
    <source>
        <strain evidence="9 10">SL-4</strain>
    </source>
</reference>
<keyword evidence="3" id="KW-0645">Protease</keyword>
<evidence type="ECO:0000313" key="9">
    <source>
        <dbReference type="EMBL" id="MYL73053.1"/>
    </source>
</evidence>
<keyword evidence="5" id="KW-0378">Hydrolase</keyword>
<keyword evidence="4 8" id="KW-0812">Transmembrane</keyword>
<evidence type="ECO:0000256" key="3">
    <source>
        <dbReference type="ARBA" id="ARBA00022670"/>
    </source>
</evidence>
<dbReference type="GO" id="GO:0016020">
    <property type="term" value="C:membrane"/>
    <property type="evidence" value="ECO:0007669"/>
    <property type="project" value="InterPro"/>
</dbReference>
<keyword evidence="1" id="KW-1003">Cell membrane</keyword>
<dbReference type="GO" id="GO:0009372">
    <property type="term" value="P:quorum sensing"/>
    <property type="evidence" value="ECO:0007669"/>
    <property type="project" value="UniProtKB-KW"/>
</dbReference>
<dbReference type="OrthoDB" id="2854767at2"/>
<dbReference type="AlphaFoldDB" id="A0A845FF25"/>
<dbReference type="Pfam" id="PF04647">
    <property type="entry name" value="AgrB"/>
    <property type="match status" value="1"/>
</dbReference>
<protein>
    <recommendedName>
        <fullName evidence="11">AgrB-like protein</fullName>
    </recommendedName>
</protein>
<gene>
    <name evidence="9" type="ORF">GLW00_19750</name>
</gene>
<dbReference type="GO" id="GO:0008233">
    <property type="term" value="F:peptidase activity"/>
    <property type="evidence" value="ECO:0007669"/>
    <property type="project" value="UniProtKB-KW"/>
</dbReference>
<keyword evidence="6 8" id="KW-1133">Transmembrane helix</keyword>
<dbReference type="RefSeq" id="WP_160916900.1">
    <property type="nucleotide sequence ID" value="NZ_WMFA01000017.1"/>
</dbReference>
<feature type="transmembrane region" description="Helical" evidence="8">
    <location>
        <begin position="110"/>
        <end position="131"/>
    </location>
</feature>
<comment type="caution">
    <text evidence="9">The sequence shown here is derived from an EMBL/GenBank/DDBJ whole genome shotgun (WGS) entry which is preliminary data.</text>
</comment>
<keyword evidence="2" id="KW-0673">Quorum sensing</keyword>
<evidence type="ECO:0000313" key="10">
    <source>
        <dbReference type="Proteomes" id="UP000450457"/>
    </source>
</evidence>
<accession>A0A845FF25</accession>
<organism evidence="9 10">
    <name type="scientific">Halobacillus litoralis</name>
    <dbReference type="NCBI Taxonomy" id="45668"/>
    <lineage>
        <taxon>Bacteria</taxon>
        <taxon>Bacillati</taxon>
        <taxon>Bacillota</taxon>
        <taxon>Bacilli</taxon>
        <taxon>Bacillales</taxon>
        <taxon>Bacillaceae</taxon>
        <taxon>Halobacillus</taxon>
    </lineage>
</organism>
<proteinExistence type="predicted"/>
<evidence type="ECO:0000256" key="1">
    <source>
        <dbReference type="ARBA" id="ARBA00022475"/>
    </source>
</evidence>
<evidence type="ECO:0000256" key="2">
    <source>
        <dbReference type="ARBA" id="ARBA00022654"/>
    </source>
</evidence>
<feature type="transmembrane region" description="Helical" evidence="8">
    <location>
        <begin position="86"/>
        <end position="104"/>
    </location>
</feature>
<dbReference type="InterPro" id="IPR006741">
    <property type="entry name" value="AgrB"/>
</dbReference>
<evidence type="ECO:0008006" key="11">
    <source>
        <dbReference type="Google" id="ProtNLM"/>
    </source>
</evidence>
<dbReference type="SMART" id="SM00793">
    <property type="entry name" value="AgrB"/>
    <property type="match status" value="1"/>
</dbReference>
<evidence type="ECO:0000256" key="6">
    <source>
        <dbReference type="ARBA" id="ARBA00022989"/>
    </source>
</evidence>
<sequence length="214" mass="24274">MRTINFLQPNTIAQITAEKIIHYNSDLRTRKDEIRYGLEWILSGVNQLLVVLILTIPFGVFKEGIIALLTGAILRMFSGGAHLKGYFRCLLLSSIQIFTISFISKHFYEVISQNVNLMHLFLGISLTIVCFKAPILNKKSNSFSRRQRHQLKGISIAMFICLLMVGVIWGSTVETFVIWFSLLVQTLTLTSFGKNLFAFIDKIIPDRQATITGK</sequence>
<feature type="transmembrane region" description="Helical" evidence="8">
    <location>
        <begin position="151"/>
        <end position="170"/>
    </location>
</feature>
<feature type="transmembrane region" description="Helical" evidence="8">
    <location>
        <begin position="176"/>
        <end position="197"/>
    </location>
</feature>
<feature type="transmembrane region" description="Helical" evidence="8">
    <location>
        <begin position="48"/>
        <end position="74"/>
    </location>
</feature>
<dbReference type="GO" id="GO:0006508">
    <property type="term" value="P:proteolysis"/>
    <property type="evidence" value="ECO:0007669"/>
    <property type="project" value="UniProtKB-KW"/>
</dbReference>
<keyword evidence="7 8" id="KW-0472">Membrane</keyword>
<dbReference type="EMBL" id="WMFA01000017">
    <property type="protein sequence ID" value="MYL73053.1"/>
    <property type="molecule type" value="Genomic_DNA"/>
</dbReference>
<name>A0A845FF25_9BACI</name>
<evidence type="ECO:0000256" key="4">
    <source>
        <dbReference type="ARBA" id="ARBA00022692"/>
    </source>
</evidence>
<dbReference type="GeneID" id="78009261"/>
<evidence type="ECO:0000256" key="8">
    <source>
        <dbReference type="SAM" id="Phobius"/>
    </source>
</evidence>